<dbReference type="PANTHER" id="PTHR43791">
    <property type="entry name" value="PERMEASE-RELATED"/>
    <property type="match status" value="1"/>
</dbReference>
<dbReference type="EMBL" id="SDIL01000159">
    <property type="protein sequence ID" value="RXK35089.1"/>
    <property type="molecule type" value="Genomic_DNA"/>
</dbReference>
<sequence length="502" mass="55963">MELAHDDEVVQKMQMGHNVADEGAAALQGQSLTYDVEEERRLVRRLDFILLPMMACGTGLQLVDKSALGSAATLTIQKDLGLHGTQYSWAVSIYYFGLLLGTYPANLLLQRYHVGKIVAIAFVCWGAVMLGHAGVHSFGALAAVRFLLGFFESAMAPGFTATTARFYNQTEQPLRYSLWTLANTLFPIPFLLIFFGIGKASDVPLQPWRWIFIMLGILTVFLGVGIWFFFPDKPSTTWWLTERQRAVCVERVAKTQVGIKNTKFKKRQMLEALTDLKVWLICFLLVFQQAGVSLQTNFSGIIIKGFGFSGLKSLLLQIPGWAAASITVISTGFFVTHNKFMQRAKTVFAVLTVTCGAILYTHPPSSTGRNKALSLVILWMIVDEIDPIILSLAGQNFAGSSKKQTVLTMLFVMYCVSNICVPQSFVAKQSPAYSDGILTVMAFQAAHIVTNIWLFFLARFENARRDKVAPLQTGNAEDDQDAIWAGLEDETDKRNMRFRYHV</sequence>
<proteinExistence type="predicted"/>
<dbReference type="SUPFAM" id="SSF103473">
    <property type="entry name" value="MFS general substrate transporter"/>
    <property type="match status" value="1"/>
</dbReference>
<dbReference type="GO" id="GO:0016020">
    <property type="term" value="C:membrane"/>
    <property type="evidence" value="ECO:0007669"/>
    <property type="project" value="UniProtKB-SubCell"/>
</dbReference>
<feature type="transmembrane region" description="Helical" evidence="6">
    <location>
        <begin position="87"/>
        <end position="105"/>
    </location>
</feature>
<gene>
    <name evidence="7" type="ORF">M231_07641</name>
</gene>
<reference evidence="7 8" key="1">
    <citation type="submission" date="2016-06" db="EMBL/GenBank/DDBJ databases">
        <title>Evolution of pathogenesis and genome organization in the Tremellales.</title>
        <authorList>
            <person name="Cuomo C."/>
            <person name="Litvintseva A."/>
            <person name="Heitman J."/>
            <person name="Chen Y."/>
            <person name="Sun S."/>
            <person name="Springer D."/>
            <person name="Dromer F."/>
            <person name="Young S."/>
            <person name="Zeng Q."/>
            <person name="Chapman S."/>
            <person name="Gujja S."/>
            <person name="Saif S."/>
            <person name="Birren B."/>
        </authorList>
    </citation>
    <scope>NUCLEOTIDE SEQUENCE [LARGE SCALE GENOMIC DNA]</scope>
    <source>
        <strain evidence="7 8">ATCC 28783</strain>
    </source>
</reference>
<keyword evidence="4 6" id="KW-1133">Transmembrane helix</keyword>
<evidence type="ECO:0000256" key="1">
    <source>
        <dbReference type="ARBA" id="ARBA00004141"/>
    </source>
</evidence>
<dbReference type="PANTHER" id="PTHR43791:SF36">
    <property type="entry name" value="TRANSPORTER, PUTATIVE (AFU_ORTHOLOGUE AFUA_6G08340)-RELATED"/>
    <property type="match status" value="1"/>
</dbReference>
<feature type="transmembrane region" description="Helical" evidence="6">
    <location>
        <begin position="117"/>
        <end position="135"/>
    </location>
</feature>
<evidence type="ECO:0000313" key="8">
    <source>
        <dbReference type="Proteomes" id="UP000289152"/>
    </source>
</evidence>
<comment type="caution">
    <text evidence="7">The sequence shown here is derived from an EMBL/GenBank/DDBJ whole genome shotgun (WGS) entry which is preliminary data.</text>
</comment>
<evidence type="ECO:0000256" key="4">
    <source>
        <dbReference type="ARBA" id="ARBA00022989"/>
    </source>
</evidence>
<protein>
    <recommendedName>
        <fullName evidence="9">Major facilitator superfamily (MFS) profile domain-containing protein</fullName>
    </recommendedName>
</protein>
<comment type="subcellular location">
    <subcellularLocation>
        <location evidence="1">Membrane</location>
        <topology evidence="1">Multi-pass membrane protein</topology>
    </subcellularLocation>
</comment>
<dbReference type="AlphaFoldDB" id="A0A4Q1B8L1"/>
<feature type="transmembrane region" description="Helical" evidence="6">
    <location>
        <begin position="176"/>
        <end position="198"/>
    </location>
</feature>
<dbReference type="VEuPathDB" id="FungiDB:TREMEDRAFT_58197"/>
<feature type="transmembrane region" description="Helical" evidence="6">
    <location>
        <begin position="437"/>
        <end position="457"/>
    </location>
</feature>
<keyword evidence="3 6" id="KW-0812">Transmembrane</keyword>
<feature type="transmembrane region" description="Helical" evidence="6">
    <location>
        <begin position="141"/>
        <end position="164"/>
    </location>
</feature>
<feature type="transmembrane region" description="Helical" evidence="6">
    <location>
        <begin position="406"/>
        <end position="425"/>
    </location>
</feature>
<feature type="transmembrane region" description="Helical" evidence="6">
    <location>
        <begin position="375"/>
        <end position="394"/>
    </location>
</feature>
<dbReference type="OrthoDB" id="6730379at2759"/>
<evidence type="ECO:0000256" key="5">
    <source>
        <dbReference type="ARBA" id="ARBA00023136"/>
    </source>
</evidence>
<dbReference type="InterPro" id="IPR011701">
    <property type="entry name" value="MFS"/>
</dbReference>
<keyword evidence="5 6" id="KW-0472">Membrane</keyword>
<feature type="transmembrane region" description="Helical" evidence="6">
    <location>
        <begin position="276"/>
        <end position="294"/>
    </location>
</feature>
<dbReference type="InterPro" id="IPR036259">
    <property type="entry name" value="MFS_trans_sf"/>
</dbReference>
<feature type="transmembrane region" description="Helical" evidence="6">
    <location>
        <begin position="347"/>
        <end position="363"/>
    </location>
</feature>
<dbReference type="GO" id="GO:0022857">
    <property type="term" value="F:transmembrane transporter activity"/>
    <property type="evidence" value="ECO:0007669"/>
    <property type="project" value="InterPro"/>
</dbReference>
<evidence type="ECO:0000256" key="6">
    <source>
        <dbReference type="SAM" id="Phobius"/>
    </source>
</evidence>
<evidence type="ECO:0000256" key="3">
    <source>
        <dbReference type="ARBA" id="ARBA00022692"/>
    </source>
</evidence>
<evidence type="ECO:0000256" key="2">
    <source>
        <dbReference type="ARBA" id="ARBA00022448"/>
    </source>
</evidence>
<dbReference type="Gene3D" id="1.20.1250.20">
    <property type="entry name" value="MFS general substrate transporter like domains"/>
    <property type="match status" value="1"/>
</dbReference>
<feature type="transmembrane region" description="Helical" evidence="6">
    <location>
        <begin position="210"/>
        <end position="230"/>
    </location>
</feature>
<evidence type="ECO:0000313" key="7">
    <source>
        <dbReference type="EMBL" id="RXK35089.1"/>
    </source>
</evidence>
<evidence type="ECO:0008006" key="9">
    <source>
        <dbReference type="Google" id="ProtNLM"/>
    </source>
</evidence>
<name>A0A4Q1B8L1_TREME</name>
<dbReference type="InParanoid" id="A0A4Q1B8L1"/>
<accession>A0A4Q1B8L1</accession>
<organism evidence="7 8">
    <name type="scientific">Tremella mesenterica</name>
    <name type="common">Jelly fungus</name>
    <dbReference type="NCBI Taxonomy" id="5217"/>
    <lineage>
        <taxon>Eukaryota</taxon>
        <taxon>Fungi</taxon>
        <taxon>Dikarya</taxon>
        <taxon>Basidiomycota</taxon>
        <taxon>Agaricomycotina</taxon>
        <taxon>Tremellomycetes</taxon>
        <taxon>Tremellales</taxon>
        <taxon>Tremellaceae</taxon>
        <taxon>Tremella</taxon>
    </lineage>
</organism>
<keyword evidence="2" id="KW-0813">Transport</keyword>
<feature type="transmembrane region" description="Helical" evidence="6">
    <location>
        <begin position="314"/>
        <end position="335"/>
    </location>
</feature>
<dbReference type="Proteomes" id="UP000289152">
    <property type="component" value="Unassembled WGS sequence"/>
</dbReference>
<keyword evidence="8" id="KW-1185">Reference proteome</keyword>
<dbReference type="Pfam" id="PF07690">
    <property type="entry name" value="MFS_1"/>
    <property type="match status" value="1"/>
</dbReference>